<comment type="caution">
    <text evidence="1">The sequence shown here is derived from an EMBL/GenBank/DDBJ whole genome shotgun (WGS) entry which is preliminary data.</text>
</comment>
<keyword evidence="2" id="KW-1185">Reference proteome</keyword>
<dbReference type="Proteomes" id="UP001521222">
    <property type="component" value="Unassembled WGS sequence"/>
</dbReference>
<protein>
    <recommendedName>
        <fullName evidence="3">F-box domain-containing protein</fullName>
    </recommendedName>
</protein>
<evidence type="ECO:0008006" key="3">
    <source>
        <dbReference type="Google" id="ProtNLM"/>
    </source>
</evidence>
<organism evidence="1 2">
    <name type="scientific">Nothophoma quercina</name>
    <dbReference type="NCBI Taxonomy" id="749835"/>
    <lineage>
        <taxon>Eukaryota</taxon>
        <taxon>Fungi</taxon>
        <taxon>Dikarya</taxon>
        <taxon>Ascomycota</taxon>
        <taxon>Pezizomycotina</taxon>
        <taxon>Dothideomycetes</taxon>
        <taxon>Pleosporomycetidae</taxon>
        <taxon>Pleosporales</taxon>
        <taxon>Pleosporineae</taxon>
        <taxon>Didymellaceae</taxon>
        <taxon>Nothophoma</taxon>
    </lineage>
</organism>
<evidence type="ECO:0000313" key="2">
    <source>
        <dbReference type="Proteomes" id="UP001521222"/>
    </source>
</evidence>
<proteinExistence type="predicted"/>
<accession>A0ABR3QLK1</accession>
<evidence type="ECO:0000313" key="1">
    <source>
        <dbReference type="EMBL" id="KAL1592963.1"/>
    </source>
</evidence>
<name>A0ABR3QLK1_9PLEO</name>
<reference evidence="1 2" key="1">
    <citation type="submission" date="2024-02" db="EMBL/GenBank/DDBJ databases">
        <title>De novo assembly and annotation of 12 fungi associated with fruit tree decline syndrome in Ontario, Canada.</title>
        <authorList>
            <person name="Sulman M."/>
            <person name="Ellouze W."/>
            <person name="Ilyukhin E."/>
        </authorList>
    </citation>
    <scope>NUCLEOTIDE SEQUENCE [LARGE SCALE GENOMIC DNA]</scope>
    <source>
        <strain evidence="1 2">M97-236</strain>
    </source>
</reference>
<dbReference type="EMBL" id="JAKIXB020000044">
    <property type="protein sequence ID" value="KAL1592963.1"/>
    <property type="molecule type" value="Genomic_DNA"/>
</dbReference>
<sequence length="180" mass="20188">MSAQPTTPTSTSMFHIIVPTFVSLFGPQFSRLPDELILEIFKQIATTMFPPGSRFNEIIIPATFAILNRHYAINRIRGVSRGFATLFIKITTAQQLLVFCPAARQLHDLCDSILGFGNLTFLGLHIRTDFRHYAVDDEFLRAVESGNFVITASKVELIVTDNAGFVTAEHEEVKKRIMAK</sequence>
<gene>
    <name evidence="1" type="ORF">SLS59_009607</name>
</gene>